<gene>
    <name evidence="1" type="ORF">D7Z26_10050</name>
</gene>
<proteinExistence type="predicted"/>
<dbReference type="AlphaFoldDB" id="A0A494Y5C2"/>
<name>A0A494Y5C2_9BACL</name>
<organism evidence="1 2">
    <name type="scientific">Cohnella endophytica</name>
    <dbReference type="NCBI Taxonomy" id="2419778"/>
    <lineage>
        <taxon>Bacteria</taxon>
        <taxon>Bacillati</taxon>
        <taxon>Bacillota</taxon>
        <taxon>Bacilli</taxon>
        <taxon>Bacillales</taxon>
        <taxon>Paenibacillaceae</taxon>
        <taxon>Cohnella</taxon>
    </lineage>
</organism>
<dbReference type="Pfam" id="PF14035">
    <property type="entry name" value="YlzJ"/>
    <property type="match status" value="1"/>
</dbReference>
<keyword evidence="2" id="KW-1185">Reference proteome</keyword>
<dbReference type="InterPro" id="IPR025619">
    <property type="entry name" value="YlzJ"/>
</dbReference>
<protein>
    <recommendedName>
        <fullName evidence="3">YlzJ-like protein</fullName>
    </recommendedName>
</protein>
<dbReference type="OrthoDB" id="1683573at2"/>
<evidence type="ECO:0000313" key="1">
    <source>
        <dbReference type="EMBL" id="RKP55516.1"/>
    </source>
</evidence>
<sequence>MTLYTTMPLELVLGGIQAEPGPFFEVTYQGVSLQLQPVGPGIGRIVRLLYAPLDCYLQPEYAPGQLICYQPSGSLPIQTGQADYGM</sequence>
<evidence type="ECO:0008006" key="3">
    <source>
        <dbReference type="Google" id="ProtNLM"/>
    </source>
</evidence>
<dbReference type="RefSeq" id="WP_120976338.1">
    <property type="nucleotide sequence ID" value="NZ_RBZM01000004.1"/>
</dbReference>
<dbReference type="Proteomes" id="UP000282076">
    <property type="component" value="Unassembled WGS sequence"/>
</dbReference>
<evidence type="ECO:0000313" key="2">
    <source>
        <dbReference type="Proteomes" id="UP000282076"/>
    </source>
</evidence>
<reference evidence="1 2" key="1">
    <citation type="submission" date="2018-10" db="EMBL/GenBank/DDBJ databases">
        <title>Cohnella sp. M2MS4P-1, whole genome shotgun sequence.</title>
        <authorList>
            <person name="Tuo L."/>
        </authorList>
    </citation>
    <scope>NUCLEOTIDE SEQUENCE [LARGE SCALE GENOMIC DNA]</scope>
    <source>
        <strain evidence="1 2">M2MS4P-1</strain>
    </source>
</reference>
<comment type="caution">
    <text evidence="1">The sequence shown here is derived from an EMBL/GenBank/DDBJ whole genome shotgun (WGS) entry which is preliminary data.</text>
</comment>
<dbReference type="EMBL" id="RBZM01000004">
    <property type="protein sequence ID" value="RKP55516.1"/>
    <property type="molecule type" value="Genomic_DNA"/>
</dbReference>
<accession>A0A494Y5C2</accession>